<feature type="domain" description="Lon proteolytic" evidence="1">
    <location>
        <begin position="85"/>
        <end position="173"/>
    </location>
</feature>
<accession>A0ABD2J522</accession>
<dbReference type="InterPro" id="IPR020568">
    <property type="entry name" value="Ribosomal_Su5_D2-typ_SF"/>
</dbReference>
<sequence>MVRITATGVCAVDWRQGRKRWTTGELCQLQITATPGPKKFTHEGRTTRDTRVAMRTAYRLACVRAPAFFNQHSIVLKTLPFDEFTGPSASPVAFAALVALGTGRSLLKNATATGHLFDDGSINQVGSIYLKVGAARRAKRYKMAMPEANRRDYQQLCCLHKLKMRAEFVTNTDRRHLPPNEATGSLVVGFVVFGNHHLVPSGAYSSANLQLLI</sequence>
<proteinExistence type="predicted"/>
<reference evidence="2 3" key="1">
    <citation type="submission" date="2024-10" db="EMBL/GenBank/DDBJ databases">
        <authorList>
            <person name="Kim D."/>
        </authorList>
    </citation>
    <scope>NUCLEOTIDE SEQUENCE [LARGE SCALE GENOMIC DNA]</scope>
    <source>
        <strain evidence="2">Taebaek</strain>
    </source>
</reference>
<dbReference type="Proteomes" id="UP001620645">
    <property type="component" value="Unassembled WGS sequence"/>
</dbReference>
<evidence type="ECO:0000313" key="3">
    <source>
        <dbReference type="Proteomes" id="UP001620645"/>
    </source>
</evidence>
<dbReference type="InterPro" id="IPR014721">
    <property type="entry name" value="Ribsml_uS5_D2-typ_fold_subgr"/>
</dbReference>
<comment type="caution">
    <text evidence="2">The sequence shown here is derived from an EMBL/GenBank/DDBJ whole genome shotgun (WGS) entry which is preliminary data.</text>
</comment>
<dbReference type="InterPro" id="IPR008269">
    <property type="entry name" value="Lon_proteolytic"/>
</dbReference>
<gene>
    <name evidence="2" type="ORF">niasHS_010269</name>
</gene>
<dbReference type="AlphaFoldDB" id="A0ABD2J522"/>
<dbReference type="SUPFAM" id="SSF54211">
    <property type="entry name" value="Ribosomal protein S5 domain 2-like"/>
    <property type="match status" value="1"/>
</dbReference>
<evidence type="ECO:0000313" key="2">
    <source>
        <dbReference type="EMBL" id="KAL3085200.1"/>
    </source>
</evidence>
<name>A0ABD2J522_HETSC</name>
<dbReference type="EMBL" id="JBICCN010000232">
    <property type="protein sequence ID" value="KAL3085200.1"/>
    <property type="molecule type" value="Genomic_DNA"/>
</dbReference>
<organism evidence="2 3">
    <name type="scientific">Heterodera schachtii</name>
    <name type="common">Sugarbeet cyst nematode worm</name>
    <name type="synonym">Tylenchus schachtii</name>
    <dbReference type="NCBI Taxonomy" id="97005"/>
    <lineage>
        <taxon>Eukaryota</taxon>
        <taxon>Metazoa</taxon>
        <taxon>Ecdysozoa</taxon>
        <taxon>Nematoda</taxon>
        <taxon>Chromadorea</taxon>
        <taxon>Rhabditida</taxon>
        <taxon>Tylenchina</taxon>
        <taxon>Tylenchomorpha</taxon>
        <taxon>Tylenchoidea</taxon>
        <taxon>Heteroderidae</taxon>
        <taxon>Heteroderinae</taxon>
        <taxon>Heterodera</taxon>
    </lineage>
</organism>
<dbReference type="Gene3D" id="3.30.230.10">
    <property type="match status" value="1"/>
</dbReference>
<keyword evidence="3" id="KW-1185">Reference proteome</keyword>
<evidence type="ECO:0000259" key="1">
    <source>
        <dbReference type="Pfam" id="PF05362"/>
    </source>
</evidence>
<dbReference type="Pfam" id="PF05362">
    <property type="entry name" value="Lon_C"/>
    <property type="match status" value="1"/>
</dbReference>
<protein>
    <recommendedName>
        <fullName evidence="1">Lon proteolytic domain-containing protein</fullName>
    </recommendedName>
</protein>